<protein>
    <submittedName>
        <fullName evidence="1">Uncharacterized protein</fullName>
    </submittedName>
</protein>
<evidence type="ECO:0000313" key="1">
    <source>
        <dbReference type="EMBL" id="MBW82250.1"/>
    </source>
</evidence>
<name>A0A2P2ILY8_RHIMU</name>
<dbReference type="EMBL" id="GGEC01001767">
    <property type="protein sequence ID" value="MBW82250.1"/>
    <property type="molecule type" value="Transcribed_RNA"/>
</dbReference>
<accession>A0A2P2ILY8</accession>
<dbReference type="AlphaFoldDB" id="A0A2P2ILY8"/>
<proteinExistence type="predicted"/>
<organism evidence="1">
    <name type="scientific">Rhizophora mucronata</name>
    <name type="common">Asiatic mangrove</name>
    <dbReference type="NCBI Taxonomy" id="61149"/>
    <lineage>
        <taxon>Eukaryota</taxon>
        <taxon>Viridiplantae</taxon>
        <taxon>Streptophyta</taxon>
        <taxon>Embryophyta</taxon>
        <taxon>Tracheophyta</taxon>
        <taxon>Spermatophyta</taxon>
        <taxon>Magnoliopsida</taxon>
        <taxon>eudicotyledons</taxon>
        <taxon>Gunneridae</taxon>
        <taxon>Pentapetalae</taxon>
        <taxon>rosids</taxon>
        <taxon>fabids</taxon>
        <taxon>Malpighiales</taxon>
        <taxon>Rhizophoraceae</taxon>
        <taxon>Rhizophora</taxon>
    </lineage>
</organism>
<sequence>MMAVGKITLMEYFTLLQVGYDHL</sequence>
<reference evidence="1" key="1">
    <citation type="submission" date="2018-02" db="EMBL/GenBank/DDBJ databases">
        <title>Rhizophora mucronata_Transcriptome.</title>
        <authorList>
            <person name="Meera S.P."/>
            <person name="Sreeshan A."/>
            <person name="Augustine A."/>
        </authorList>
    </citation>
    <scope>NUCLEOTIDE SEQUENCE</scope>
    <source>
        <tissue evidence="1">Leaf</tissue>
    </source>
</reference>